<dbReference type="Gramene" id="OMERI03G25780.1">
    <property type="protein sequence ID" value="OMERI03G25780.1"/>
    <property type="gene ID" value="OMERI03G25780"/>
</dbReference>
<dbReference type="EnsemblPlants" id="OMERI03G25780.1">
    <property type="protein sequence ID" value="OMERI03G25780.1"/>
    <property type="gene ID" value="OMERI03G25780"/>
</dbReference>
<sequence>MATVCSSGGRRQRLAAAAAGRLPRATDSAGPSPARIQRRRLSPARIRRRRPSLARPHTDPPVASGGEPNGGLGDGDGEDRRACSPPSCLRSSSRRWQRLAAAAGGRQQRATGSTGPSSAQIRRQRTSDGGDEQVPPRLFPLPISSPPSVCSFSSPILAPTISLAAAGTWRHRAAAHDSGGTRTAVKPGPNTAQHLNTALIAILLVSTYLPNSASIGSWCAPLRSNIYVFLRIWERAAKGAASAGERRNRPATGGKESSPQPPEVGAEGRWADKNERRLEVWDTVVEARVDGMLMSQSCCSN</sequence>
<feature type="compositionally biased region" description="Basic residues" evidence="1">
    <location>
        <begin position="36"/>
        <end position="52"/>
    </location>
</feature>
<evidence type="ECO:0000256" key="1">
    <source>
        <dbReference type="SAM" id="MobiDB-lite"/>
    </source>
</evidence>
<dbReference type="AlphaFoldDB" id="A0A0E0D4I6"/>
<reference evidence="2" key="2">
    <citation type="submission" date="2018-05" db="EMBL/GenBank/DDBJ databases">
        <title>OmerRS3 (Oryza meridionalis Reference Sequence Version 3).</title>
        <authorList>
            <person name="Zhang J."/>
            <person name="Kudrna D."/>
            <person name="Lee S."/>
            <person name="Talag J."/>
            <person name="Welchert J."/>
            <person name="Wing R.A."/>
        </authorList>
    </citation>
    <scope>NUCLEOTIDE SEQUENCE [LARGE SCALE GENOMIC DNA]</scope>
    <source>
        <strain evidence="2">cv. OR44</strain>
    </source>
</reference>
<protein>
    <submittedName>
        <fullName evidence="2">Uncharacterized protein</fullName>
    </submittedName>
</protein>
<feature type="compositionally biased region" description="Low complexity" evidence="1">
    <location>
        <begin position="14"/>
        <end position="25"/>
    </location>
</feature>
<organism evidence="2">
    <name type="scientific">Oryza meridionalis</name>
    <dbReference type="NCBI Taxonomy" id="40149"/>
    <lineage>
        <taxon>Eukaryota</taxon>
        <taxon>Viridiplantae</taxon>
        <taxon>Streptophyta</taxon>
        <taxon>Embryophyta</taxon>
        <taxon>Tracheophyta</taxon>
        <taxon>Spermatophyta</taxon>
        <taxon>Magnoliopsida</taxon>
        <taxon>Liliopsida</taxon>
        <taxon>Poales</taxon>
        <taxon>Poaceae</taxon>
        <taxon>BOP clade</taxon>
        <taxon>Oryzoideae</taxon>
        <taxon>Oryzeae</taxon>
        <taxon>Oryzinae</taxon>
        <taxon>Oryza</taxon>
    </lineage>
</organism>
<dbReference type="Proteomes" id="UP000008021">
    <property type="component" value="Chromosome 3"/>
</dbReference>
<feature type="region of interest" description="Disordered" evidence="1">
    <location>
        <begin position="1"/>
        <end position="138"/>
    </location>
</feature>
<proteinExistence type="predicted"/>
<feature type="compositionally biased region" description="Low complexity" evidence="1">
    <location>
        <begin position="98"/>
        <end position="112"/>
    </location>
</feature>
<feature type="region of interest" description="Disordered" evidence="1">
    <location>
        <begin position="241"/>
        <end position="272"/>
    </location>
</feature>
<evidence type="ECO:0000313" key="3">
    <source>
        <dbReference type="Proteomes" id="UP000008021"/>
    </source>
</evidence>
<dbReference type="HOGENOM" id="CLU_925522_0_0_1"/>
<accession>A0A0E0D4I6</accession>
<name>A0A0E0D4I6_9ORYZ</name>
<evidence type="ECO:0000313" key="2">
    <source>
        <dbReference type="EnsemblPlants" id="OMERI03G25780.1"/>
    </source>
</evidence>
<reference evidence="2" key="1">
    <citation type="submission" date="2015-04" db="UniProtKB">
        <authorList>
            <consortium name="EnsemblPlants"/>
        </authorList>
    </citation>
    <scope>IDENTIFICATION</scope>
</reference>
<keyword evidence="3" id="KW-1185">Reference proteome</keyword>